<accession>A0A1B4V730</accession>
<reference evidence="1 2" key="1">
    <citation type="submission" date="2015-08" db="EMBL/GenBank/DDBJ databases">
        <title>Complete genome sequence of Sulfurifustis variabilis.</title>
        <authorList>
            <person name="Miura A."/>
            <person name="Kojima H."/>
            <person name="Fukui M."/>
        </authorList>
    </citation>
    <scope>NUCLEOTIDE SEQUENCE [LARGE SCALE GENOMIC DNA]</scope>
    <source>
        <strain evidence="2">skN76</strain>
    </source>
</reference>
<dbReference type="Proteomes" id="UP000218899">
    <property type="component" value="Chromosome"/>
</dbReference>
<protein>
    <recommendedName>
        <fullName evidence="3">DOMON-like domain-containing protein</fullName>
    </recommendedName>
</protein>
<dbReference type="CDD" id="cd09627">
    <property type="entry name" value="DOMON_murB_like"/>
    <property type="match status" value="1"/>
</dbReference>
<evidence type="ECO:0008006" key="3">
    <source>
        <dbReference type="Google" id="ProtNLM"/>
    </source>
</evidence>
<dbReference type="Gene3D" id="2.60.40.1190">
    <property type="match status" value="1"/>
</dbReference>
<proteinExistence type="predicted"/>
<dbReference type="EMBL" id="AP014936">
    <property type="protein sequence ID" value="BAU49349.1"/>
    <property type="molecule type" value="Genomic_DNA"/>
</dbReference>
<gene>
    <name evidence="1" type="ORF">SVA_2801</name>
</gene>
<evidence type="ECO:0000313" key="1">
    <source>
        <dbReference type="EMBL" id="BAU49349.1"/>
    </source>
</evidence>
<dbReference type="AlphaFoldDB" id="A0A1B4V730"/>
<organism evidence="1 2">
    <name type="scientific">Sulfurifustis variabilis</name>
    <dbReference type="NCBI Taxonomy" id="1675686"/>
    <lineage>
        <taxon>Bacteria</taxon>
        <taxon>Pseudomonadati</taxon>
        <taxon>Pseudomonadota</taxon>
        <taxon>Gammaproteobacteria</taxon>
        <taxon>Acidiferrobacterales</taxon>
        <taxon>Acidiferrobacteraceae</taxon>
        <taxon>Sulfurifustis</taxon>
    </lineage>
</organism>
<name>A0A1B4V730_9GAMM</name>
<dbReference type="KEGG" id="sva:SVA_2801"/>
<evidence type="ECO:0000313" key="2">
    <source>
        <dbReference type="Proteomes" id="UP000218899"/>
    </source>
</evidence>
<sequence>MPAPRVHSFALTPHPATPSRAVRAVGGRVSPVPGGMLVTYVLEGDLDRVRVPETKAPGFADDLWRHTCCEAFVAVRGEPGYCEFNFSPSGEWAVYRFKRPRERQDLDAGCDREALDPHVTVCRSGDRLELDAVMRLDRLSPGCLGAHVRLGLSAVVEDRDGALSYWALRHPLDAPDFHHPEAFALELDEVRD</sequence>
<keyword evidence="2" id="KW-1185">Reference proteome</keyword>